<dbReference type="AlphaFoldDB" id="A0A926VKB1"/>
<comment type="caution">
    <text evidence="1">The sequence shown here is derived from an EMBL/GenBank/DDBJ whole genome shotgun (WGS) entry which is preliminary data.</text>
</comment>
<accession>A0A926VKB1</accession>
<dbReference type="RefSeq" id="WP_206756653.1">
    <property type="nucleotide sequence ID" value="NZ_JACJPW010000118.1"/>
</dbReference>
<dbReference type="EMBL" id="JACJPW010000118">
    <property type="protein sequence ID" value="MBD2185386.1"/>
    <property type="molecule type" value="Genomic_DNA"/>
</dbReference>
<dbReference type="Proteomes" id="UP000641646">
    <property type="component" value="Unassembled WGS sequence"/>
</dbReference>
<reference evidence="1" key="2">
    <citation type="submission" date="2020-08" db="EMBL/GenBank/DDBJ databases">
        <authorList>
            <person name="Chen M."/>
            <person name="Teng W."/>
            <person name="Zhao L."/>
            <person name="Hu C."/>
            <person name="Zhou Y."/>
            <person name="Han B."/>
            <person name="Song L."/>
            <person name="Shu W."/>
        </authorList>
    </citation>
    <scope>NUCLEOTIDE SEQUENCE</scope>
    <source>
        <strain evidence="1">FACHB-1375</strain>
    </source>
</reference>
<reference evidence="1" key="1">
    <citation type="journal article" date="2015" name="ISME J.">
        <title>Draft Genome Sequence of Streptomyces incarnatus NRRL8089, which Produces the Nucleoside Antibiotic Sinefungin.</title>
        <authorList>
            <person name="Oshima K."/>
            <person name="Hattori M."/>
            <person name="Shimizu H."/>
            <person name="Fukuda K."/>
            <person name="Nemoto M."/>
            <person name="Inagaki K."/>
            <person name="Tamura T."/>
        </authorList>
    </citation>
    <scope>NUCLEOTIDE SEQUENCE</scope>
    <source>
        <strain evidence="1">FACHB-1375</strain>
    </source>
</reference>
<gene>
    <name evidence="1" type="ORF">H6G03_30640</name>
</gene>
<protein>
    <submittedName>
        <fullName evidence="1">Uncharacterized protein</fullName>
    </submittedName>
</protein>
<keyword evidence="2" id="KW-1185">Reference proteome</keyword>
<proteinExistence type="predicted"/>
<evidence type="ECO:0000313" key="1">
    <source>
        <dbReference type="EMBL" id="MBD2185386.1"/>
    </source>
</evidence>
<organism evidence="1 2">
    <name type="scientific">Aerosakkonema funiforme FACHB-1375</name>
    <dbReference type="NCBI Taxonomy" id="2949571"/>
    <lineage>
        <taxon>Bacteria</taxon>
        <taxon>Bacillati</taxon>
        <taxon>Cyanobacteriota</taxon>
        <taxon>Cyanophyceae</taxon>
        <taxon>Oscillatoriophycideae</taxon>
        <taxon>Aerosakkonematales</taxon>
        <taxon>Aerosakkonemataceae</taxon>
        <taxon>Aerosakkonema</taxon>
    </lineage>
</organism>
<name>A0A926VKB1_9CYAN</name>
<sequence>MWSNFLVVVNLDISGHSVISFRMTWLFDRATLDGTHCRERRSSARELTYTSGSGYT</sequence>
<evidence type="ECO:0000313" key="2">
    <source>
        <dbReference type="Proteomes" id="UP000641646"/>
    </source>
</evidence>